<feature type="transmembrane region" description="Helical" evidence="1">
    <location>
        <begin position="126"/>
        <end position="147"/>
    </location>
</feature>
<dbReference type="Proteomes" id="UP001215598">
    <property type="component" value="Unassembled WGS sequence"/>
</dbReference>
<evidence type="ECO:0000313" key="3">
    <source>
        <dbReference type="EMBL" id="KAJ7711827.1"/>
    </source>
</evidence>
<feature type="transmembrane region" description="Helical" evidence="1">
    <location>
        <begin position="184"/>
        <end position="205"/>
    </location>
</feature>
<evidence type="ECO:0000259" key="2">
    <source>
        <dbReference type="Pfam" id="PF20153"/>
    </source>
</evidence>
<accession>A0AAD7H429</accession>
<dbReference type="InterPro" id="IPR045338">
    <property type="entry name" value="DUF6535"/>
</dbReference>
<evidence type="ECO:0000256" key="1">
    <source>
        <dbReference type="SAM" id="Phobius"/>
    </source>
</evidence>
<name>A0AAD7H429_9AGAR</name>
<feature type="transmembrane region" description="Helical" evidence="1">
    <location>
        <begin position="211"/>
        <end position="226"/>
    </location>
</feature>
<keyword evidence="1" id="KW-0472">Membrane</keyword>
<keyword evidence="4" id="KW-1185">Reference proteome</keyword>
<feature type="domain" description="DUF6535" evidence="2">
    <location>
        <begin position="29"/>
        <end position="205"/>
    </location>
</feature>
<dbReference type="AlphaFoldDB" id="A0AAD7H429"/>
<reference evidence="3" key="1">
    <citation type="submission" date="2023-03" db="EMBL/GenBank/DDBJ databases">
        <title>Massive genome expansion in bonnet fungi (Mycena s.s.) driven by repeated elements and novel gene families across ecological guilds.</title>
        <authorList>
            <consortium name="Lawrence Berkeley National Laboratory"/>
            <person name="Harder C.B."/>
            <person name="Miyauchi S."/>
            <person name="Viragh M."/>
            <person name="Kuo A."/>
            <person name="Thoen E."/>
            <person name="Andreopoulos B."/>
            <person name="Lu D."/>
            <person name="Skrede I."/>
            <person name="Drula E."/>
            <person name="Henrissat B."/>
            <person name="Morin E."/>
            <person name="Kohler A."/>
            <person name="Barry K."/>
            <person name="LaButti K."/>
            <person name="Morin E."/>
            <person name="Salamov A."/>
            <person name="Lipzen A."/>
            <person name="Mereny Z."/>
            <person name="Hegedus B."/>
            <person name="Baldrian P."/>
            <person name="Stursova M."/>
            <person name="Weitz H."/>
            <person name="Taylor A."/>
            <person name="Grigoriev I.V."/>
            <person name="Nagy L.G."/>
            <person name="Martin F."/>
            <person name="Kauserud H."/>
        </authorList>
    </citation>
    <scope>NUCLEOTIDE SEQUENCE</scope>
    <source>
        <strain evidence="3">CBHHK182m</strain>
    </source>
</reference>
<comment type="caution">
    <text evidence="3">The sequence shown here is derived from an EMBL/GenBank/DDBJ whole genome shotgun (WGS) entry which is preliminary data.</text>
</comment>
<protein>
    <recommendedName>
        <fullName evidence="2">DUF6535 domain-containing protein</fullName>
    </recommendedName>
</protein>
<keyword evidence="1" id="KW-0812">Transmembrane</keyword>
<evidence type="ECO:0000313" key="4">
    <source>
        <dbReference type="Proteomes" id="UP001215598"/>
    </source>
</evidence>
<dbReference type="Pfam" id="PF20153">
    <property type="entry name" value="DUF6535"/>
    <property type="match status" value="1"/>
</dbReference>
<keyword evidence="1" id="KW-1133">Transmembrane helix</keyword>
<gene>
    <name evidence="3" type="ORF">B0H16DRAFT_1343360</name>
</gene>
<dbReference type="EMBL" id="JARKIB010000384">
    <property type="protein sequence ID" value="KAJ7711827.1"/>
    <property type="molecule type" value="Genomic_DNA"/>
</dbReference>
<feature type="non-terminal residue" evidence="3">
    <location>
        <position position="1"/>
    </location>
</feature>
<proteinExistence type="predicted"/>
<organism evidence="3 4">
    <name type="scientific">Mycena metata</name>
    <dbReference type="NCBI Taxonomy" id="1033252"/>
    <lineage>
        <taxon>Eukaryota</taxon>
        <taxon>Fungi</taxon>
        <taxon>Dikarya</taxon>
        <taxon>Basidiomycota</taxon>
        <taxon>Agaricomycotina</taxon>
        <taxon>Agaricomycetes</taxon>
        <taxon>Agaricomycetidae</taxon>
        <taxon>Agaricales</taxon>
        <taxon>Marasmiineae</taxon>
        <taxon>Mycenaceae</taxon>
        <taxon>Mycena</taxon>
    </lineage>
</organism>
<sequence length="227" mass="25790">MLCFLADKIQQILNDSPFKQHCDNNAEVWKFYLTSARRIDDQFLATLNNDLDPLLIFTCPPNEAHAYHQAGLFSAILTAFLIEGRKRLREDPQETTNNLLKSLIEGQHTDDPPFKPAMSSRWVNGLWFMSLIFTLTTALGASVAKYWTTHFSTTRAGSGWSNAQIHSRVLCGIQRWQLKPLIQFLPLLLHIAFFLFGVGLGILLFHDDKDIGIIILILVAFVTLVYI</sequence>